<dbReference type="Gene3D" id="2.60.40.10">
    <property type="entry name" value="Immunoglobulins"/>
    <property type="match status" value="2"/>
</dbReference>
<reference evidence="2 3" key="1">
    <citation type="journal article" date="2008" name="J. Bacteriol.">
        <title>'Candidatus Cloacamonas acidaminovorans': genome sequence reconstruction provides a first glimpse of a new bacterial division.</title>
        <authorList>
            <person name="Pelletier E."/>
            <person name="Kreimeyer A."/>
            <person name="Bocs S."/>
            <person name="Rouy Z."/>
            <person name="Gyapay G."/>
            <person name="Chouari R."/>
            <person name="Riviere D."/>
            <person name="Ganesan A."/>
            <person name="Daegelen P."/>
            <person name="Sghir A."/>
            <person name="Cohen G.N."/>
            <person name="Medigue C."/>
            <person name="Weissenbach J."/>
            <person name="Le Paslier D."/>
        </authorList>
    </citation>
    <scope>NUCLEOTIDE SEQUENCE [LARGE SCALE GENOMIC DNA]</scope>
    <source>
        <strain evidence="3">Evry</strain>
    </source>
</reference>
<dbReference type="Pfam" id="PF13860">
    <property type="entry name" value="FlgD_ig"/>
    <property type="match status" value="1"/>
</dbReference>
<dbReference type="InterPro" id="IPR025965">
    <property type="entry name" value="FlgD/Vpr_Ig-like"/>
</dbReference>
<dbReference type="Gene3D" id="2.60.120.260">
    <property type="entry name" value="Galactose-binding domain-like"/>
    <property type="match status" value="1"/>
</dbReference>
<dbReference type="eggNOG" id="COG4412">
    <property type="taxonomic scope" value="Bacteria"/>
</dbReference>
<dbReference type="HOGENOM" id="CLU_314168_0_0_0"/>
<dbReference type="InterPro" id="IPR013783">
    <property type="entry name" value="Ig-like_fold"/>
</dbReference>
<dbReference type="SUPFAM" id="SSF49899">
    <property type="entry name" value="Concanavalin A-like lectins/glucanases"/>
    <property type="match status" value="1"/>
</dbReference>
<dbReference type="AlphaFoldDB" id="B0VH82"/>
<dbReference type="Gene3D" id="2.60.120.200">
    <property type="match status" value="1"/>
</dbReference>
<sequence length="931" mass="104007">MNLSTGNKRLSYWVWIGANGYPAPLDVQISTDNQATWTTLFSHDLSVTNTWFNNIISLASYSTSHIFIRFKATSNYGNGYCNLGLDKITIEDVPPTPIMSYSPGEIIFPYTNVKSVTDYINVTITNIGGGILSLSESSFTLQGNNPNDFEINNFNLPSNLGTGQSVNIPVRFKPVAEGNRTAILRINDGLRSGYDISLTGYAAGQYVLCENFEGTFPAEDWTSPSTSWIKTSDFSHTGTASALAGYTAGTYWLVTPKLRPIAGANTLTFWYRDYSSDTIWDYTNEYTYVLVSKSTDFSAATTLWTGNYQTFTTSWQQASISLSAYNEKDIYIAFKHIATGGNYRMIDDITGVHLSSSTVPNPAVIVSPANEAADVSLTQTLNWASGGGSPRGYYLSFGSVIPPHIYLNNADMGNVTSYTPNLDINKRYWWKVVPYNETGNAENCPIWTFTTMGDPTIISFPYVQDFEGEIFPPLGWSTIVHSGNDITKDSTKNHSNPGQYSVRFSSYNFSDDYNQYLFTAPVFVRAPYTKLTFWHIKENASDETLEWGISTSTNPADFTWNPVTLSSTDWQITEVNLRSYIGRKIYIGFHYYSNYKFYVYLDDIKIRATIPANVPTPIEDIVINPTIDLDLDESVDETNPIVQSLPNITALNNPVVLGLIGTETANMTFEVGPGTWYGICYYGGEWHHSIPYPCTVAEGATGTITFENVDFGAKGEVIVVMNEGQNPTLPVELSAFTVNLNPQSGINIMWVTQSETGVNGYYIYRANVDTLSLASLISPLIRASNTSQQQVYLYTDKEIYESGIYYYWLETQDIDGVSNFYGSLSIDYKGNNNGTPEIPLVTGIRSIYPNPFNPSTTINYELSKTAEVKIEIYNIRGQLVRSYALGKKERGRYKLLWEGDDNNRRSCGTGMYFIRMQADKENFIKKVTLLK</sequence>
<evidence type="ECO:0000313" key="3">
    <source>
        <dbReference type="Proteomes" id="UP000002019"/>
    </source>
</evidence>
<dbReference type="Gene3D" id="2.60.40.4070">
    <property type="match status" value="1"/>
</dbReference>
<dbReference type="KEGG" id="caci:CLOAM0815"/>
<dbReference type="InterPro" id="IPR013320">
    <property type="entry name" value="ConA-like_dom_sf"/>
</dbReference>
<dbReference type="STRING" id="459349.CLOAM0815"/>
<dbReference type="NCBIfam" id="NF038128">
    <property type="entry name" value="choice_anch_J"/>
    <property type="match status" value="2"/>
</dbReference>
<accession>B0VH82</accession>
<dbReference type="NCBIfam" id="TIGR04183">
    <property type="entry name" value="Por_Secre_tail"/>
    <property type="match status" value="1"/>
</dbReference>
<evidence type="ECO:0000313" key="2">
    <source>
        <dbReference type="EMBL" id="CAO80697.1"/>
    </source>
</evidence>
<protein>
    <recommendedName>
        <fullName evidence="1">FlgD/Vpr Ig-like domain-containing protein</fullName>
    </recommendedName>
</protein>
<gene>
    <name evidence="2" type="ordered locus">CLOAM0815</name>
</gene>
<organism evidence="2 3">
    <name type="scientific">Cloacimonas acidaminovorans (strain Evry)</name>
    <dbReference type="NCBI Taxonomy" id="459349"/>
    <lineage>
        <taxon>Bacteria</taxon>
        <taxon>Pseudomonadati</taxon>
        <taxon>Candidatus Cloacimonadota</taxon>
        <taxon>Candidatus Cloacimonadia</taxon>
        <taxon>Candidatus Cloacimonadales</taxon>
        <taxon>Candidatus Cloacimonadaceae</taxon>
        <taxon>Candidatus Cloacimonas</taxon>
    </lineage>
</organism>
<name>B0VH82_CLOAI</name>
<keyword evidence="3" id="KW-1185">Reference proteome</keyword>
<dbReference type="Proteomes" id="UP000002019">
    <property type="component" value="Chromosome"/>
</dbReference>
<dbReference type="InterPro" id="IPR026444">
    <property type="entry name" value="Secre_tail"/>
</dbReference>
<proteinExistence type="predicted"/>
<dbReference type="eggNOG" id="COG1404">
    <property type="taxonomic scope" value="Bacteria"/>
</dbReference>
<dbReference type="EMBL" id="CU466930">
    <property type="protein sequence ID" value="CAO80697.1"/>
    <property type="molecule type" value="Genomic_DNA"/>
</dbReference>
<feature type="domain" description="FlgD/Vpr Ig-like" evidence="1">
    <location>
        <begin position="856"/>
        <end position="920"/>
    </location>
</feature>
<evidence type="ECO:0000259" key="1">
    <source>
        <dbReference type="Pfam" id="PF13860"/>
    </source>
</evidence>